<evidence type="ECO:0000256" key="2">
    <source>
        <dbReference type="PIRSR" id="PIRSR613078-2"/>
    </source>
</evidence>
<dbReference type="Gene3D" id="3.40.50.1240">
    <property type="entry name" value="Phosphoglycerate mutase-like"/>
    <property type="match status" value="1"/>
</dbReference>
<protein>
    <submittedName>
        <fullName evidence="4">Putative phosphoglycerate mutase</fullName>
    </submittedName>
</protein>
<feature type="active site" description="Tele-phosphohistidine intermediate" evidence="1">
    <location>
        <position position="5"/>
    </location>
</feature>
<reference evidence="4 5" key="1">
    <citation type="submission" date="2018-03" db="EMBL/GenBank/DDBJ databases">
        <title>Genomic Encyclopedia of Archaeal and Bacterial Type Strains, Phase II (KMG-II): from individual species to whole genera.</title>
        <authorList>
            <person name="Goeker M."/>
        </authorList>
    </citation>
    <scope>NUCLEOTIDE SEQUENCE [LARGE SCALE GENOMIC DNA]</scope>
    <source>
        <strain evidence="4 5">DSM 100065</strain>
    </source>
</reference>
<feature type="active site" description="Proton donor/acceptor" evidence="1">
    <location>
        <position position="79"/>
    </location>
</feature>
<name>A0A2T0ZZG3_9ACTN</name>
<dbReference type="GO" id="GO:0016791">
    <property type="term" value="F:phosphatase activity"/>
    <property type="evidence" value="ECO:0007669"/>
    <property type="project" value="TreeGrafter"/>
</dbReference>
<dbReference type="AlphaFoldDB" id="A0A2T0ZZG3"/>
<feature type="binding site" evidence="2">
    <location>
        <position position="55"/>
    </location>
    <ligand>
        <name>substrate</name>
    </ligand>
</feature>
<feature type="compositionally biased region" description="Polar residues" evidence="3">
    <location>
        <begin position="1"/>
        <end position="11"/>
    </location>
</feature>
<evidence type="ECO:0000313" key="4">
    <source>
        <dbReference type="EMBL" id="PRZ41743.1"/>
    </source>
</evidence>
<organism evidence="4 5">
    <name type="scientific">Antricoccus suffuscus</name>
    <dbReference type="NCBI Taxonomy" id="1629062"/>
    <lineage>
        <taxon>Bacteria</taxon>
        <taxon>Bacillati</taxon>
        <taxon>Actinomycetota</taxon>
        <taxon>Actinomycetes</taxon>
        <taxon>Geodermatophilales</taxon>
        <taxon>Antricoccaceae</taxon>
        <taxon>Antricoccus</taxon>
    </lineage>
</organism>
<evidence type="ECO:0000313" key="5">
    <source>
        <dbReference type="Proteomes" id="UP000237752"/>
    </source>
</evidence>
<dbReference type="InterPro" id="IPR013078">
    <property type="entry name" value="His_Pase_superF_clade-1"/>
</dbReference>
<dbReference type="SMART" id="SM00855">
    <property type="entry name" value="PGAM"/>
    <property type="match status" value="1"/>
</dbReference>
<dbReference type="SUPFAM" id="SSF53254">
    <property type="entry name" value="Phosphoglycerate mutase-like"/>
    <property type="match status" value="1"/>
</dbReference>
<gene>
    <name evidence="4" type="ORF">CLV47_108102</name>
</gene>
<sequence length="186" mass="20284">MFVRHGQSTWNVEGRVQGQQHEPPLTELGRRQSRAAAEKVRDLGAALLVSSDQVRAAQTAEIIATAVRLPVHYDAQLREHDHGNLTGLTSEEAMRRWGSDPDTPYDPDAVQGVSGESARQVGGRMMAVLASTQDSFPPGPVIVVGHGSAIQLAIALLLEEDLAHMQWRQLENGAVARVRDGHYELL</sequence>
<proteinExistence type="predicted"/>
<dbReference type="EMBL" id="PVUE01000008">
    <property type="protein sequence ID" value="PRZ41743.1"/>
    <property type="molecule type" value="Genomic_DNA"/>
</dbReference>
<feature type="region of interest" description="Disordered" evidence="3">
    <location>
        <begin position="1"/>
        <end position="31"/>
    </location>
</feature>
<accession>A0A2T0ZZG3</accession>
<evidence type="ECO:0000256" key="1">
    <source>
        <dbReference type="PIRSR" id="PIRSR613078-1"/>
    </source>
</evidence>
<dbReference type="InterPro" id="IPR050275">
    <property type="entry name" value="PGM_Phosphatase"/>
</dbReference>
<keyword evidence="5" id="KW-1185">Reference proteome</keyword>
<dbReference type="InterPro" id="IPR029033">
    <property type="entry name" value="His_PPase_superfam"/>
</dbReference>
<dbReference type="Pfam" id="PF00300">
    <property type="entry name" value="His_Phos_1"/>
    <property type="match status" value="1"/>
</dbReference>
<dbReference type="PANTHER" id="PTHR48100:SF1">
    <property type="entry name" value="HISTIDINE PHOSPHATASE FAMILY PROTEIN-RELATED"/>
    <property type="match status" value="1"/>
</dbReference>
<feature type="binding site" evidence="2">
    <location>
        <begin position="4"/>
        <end position="11"/>
    </location>
    <ligand>
        <name>substrate</name>
    </ligand>
</feature>
<dbReference type="Proteomes" id="UP000237752">
    <property type="component" value="Unassembled WGS sequence"/>
</dbReference>
<dbReference type="CDD" id="cd07067">
    <property type="entry name" value="HP_PGM_like"/>
    <property type="match status" value="1"/>
</dbReference>
<evidence type="ECO:0000256" key="3">
    <source>
        <dbReference type="SAM" id="MobiDB-lite"/>
    </source>
</evidence>
<comment type="caution">
    <text evidence="4">The sequence shown here is derived from an EMBL/GenBank/DDBJ whole genome shotgun (WGS) entry which is preliminary data.</text>
</comment>
<dbReference type="PANTHER" id="PTHR48100">
    <property type="entry name" value="BROAD-SPECIFICITY PHOSPHATASE YOR283W-RELATED"/>
    <property type="match status" value="1"/>
</dbReference>
<dbReference type="GO" id="GO:0005737">
    <property type="term" value="C:cytoplasm"/>
    <property type="evidence" value="ECO:0007669"/>
    <property type="project" value="TreeGrafter"/>
</dbReference>